<name>A0ABW6ALG1_9BACT</name>
<organism evidence="2 3">
    <name type="scientific">Spirosoma flavum</name>
    <dbReference type="NCBI Taxonomy" id="2048557"/>
    <lineage>
        <taxon>Bacteria</taxon>
        <taxon>Pseudomonadati</taxon>
        <taxon>Bacteroidota</taxon>
        <taxon>Cytophagia</taxon>
        <taxon>Cytophagales</taxon>
        <taxon>Cytophagaceae</taxon>
        <taxon>Spirosoma</taxon>
    </lineage>
</organism>
<dbReference type="InterPro" id="IPR045175">
    <property type="entry name" value="M28_fam"/>
</dbReference>
<dbReference type="Gene3D" id="3.40.630.10">
    <property type="entry name" value="Zn peptidases"/>
    <property type="match status" value="1"/>
</dbReference>
<accession>A0ABW6ALG1</accession>
<sequence>MKKVYPHCRWLQFSIRHWLFILVVFNTLPVRGLLAQGIPLLPDSLIGMFDAELSGESAKRNLEYISRLHRMRGSVEYKKAVEFITTQLRDYGLQRIETIQIPADGKTMYGTQKSRLAWEADFAELWEMQKKGSAWMPGHRIADWESMPITLAEDSESGDVTAELVDIGAGSSESDYAGKNIAGKLVLTSSPPTAVVVLAIEKYKAAGIISSTQNQHTAWWQEDENLIRWGHLNSFSPLKIFCFMVSLKQARSFQQRLSRGETIRLHAQVKAGKHPGFYEFVTAVIEGSDSKLKEQEIAFTCHLDHQRPGANDNASGSVTILEIARALNKLIQDGKMARPKRTLRFIWSPEIEGTSALLSQRPAYASRIKAVIHMDMVGGAPITKAVFHVSRTPQSLPSFVGDVGEAVGAYLNQETRAFASGEPATHPFVAQEGGKEALLAVLGEFSLGSDHEVYSEGSFSIPSIYLHDWPDRYIHTNFDLPAHIDPTKLKRAGFVGAASGYMLANLTDNQAPVLWNLVKQQSVGRTAKMLQRLAFLSQEDAAVTQAFHWSHERGVFTSLSNFITIPTPLKKEADIFYESLGKTINTPLAMPVAGTTANVIYRRNERVKGPMSVFSYDYFVDHYGSDKAKNIRLPDFQGRWGPGSEYAYEVLNFVDGHRTVTDIRNAVSAELGPVPTELVSEYLQALASINVITPLK</sequence>
<feature type="domain" description="Peptidase M28" evidence="1">
    <location>
        <begin position="281"/>
        <end position="495"/>
    </location>
</feature>
<protein>
    <submittedName>
        <fullName evidence="2">M28 family peptidase</fullName>
    </submittedName>
</protein>
<evidence type="ECO:0000313" key="3">
    <source>
        <dbReference type="Proteomes" id="UP001597512"/>
    </source>
</evidence>
<dbReference type="InterPro" id="IPR007484">
    <property type="entry name" value="Peptidase_M28"/>
</dbReference>
<dbReference type="EMBL" id="JBHUOM010000008">
    <property type="protein sequence ID" value="MFD2934943.1"/>
    <property type="molecule type" value="Genomic_DNA"/>
</dbReference>
<dbReference type="InterPro" id="IPR046450">
    <property type="entry name" value="PA_dom_sf"/>
</dbReference>
<dbReference type="RefSeq" id="WP_381501927.1">
    <property type="nucleotide sequence ID" value="NZ_JBHUOM010000008.1"/>
</dbReference>
<dbReference type="PANTHER" id="PTHR12147">
    <property type="entry name" value="METALLOPEPTIDASE M28 FAMILY MEMBER"/>
    <property type="match status" value="1"/>
</dbReference>
<evidence type="ECO:0000313" key="2">
    <source>
        <dbReference type="EMBL" id="MFD2934943.1"/>
    </source>
</evidence>
<dbReference type="Pfam" id="PF04389">
    <property type="entry name" value="Peptidase_M28"/>
    <property type="match status" value="1"/>
</dbReference>
<keyword evidence="3" id="KW-1185">Reference proteome</keyword>
<dbReference type="PANTHER" id="PTHR12147:SF26">
    <property type="entry name" value="PEPTIDASE M28 DOMAIN-CONTAINING PROTEIN"/>
    <property type="match status" value="1"/>
</dbReference>
<gene>
    <name evidence="2" type="ORF">ACFS25_14200</name>
</gene>
<comment type="caution">
    <text evidence="2">The sequence shown here is derived from an EMBL/GenBank/DDBJ whole genome shotgun (WGS) entry which is preliminary data.</text>
</comment>
<dbReference type="SUPFAM" id="SSF52025">
    <property type="entry name" value="PA domain"/>
    <property type="match status" value="1"/>
</dbReference>
<dbReference type="Gene3D" id="3.50.30.30">
    <property type="match status" value="1"/>
</dbReference>
<proteinExistence type="predicted"/>
<reference evidence="3" key="1">
    <citation type="journal article" date="2019" name="Int. J. Syst. Evol. Microbiol.">
        <title>The Global Catalogue of Microorganisms (GCM) 10K type strain sequencing project: providing services to taxonomists for standard genome sequencing and annotation.</title>
        <authorList>
            <consortium name="The Broad Institute Genomics Platform"/>
            <consortium name="The Broad Institute Genome Sequencing Center for Infectious Disease"/>
            <person name="Wu L."/>
            <person name="Ma J."/>
        </authorList>
    </citation>
    <scope>NUCLEOTIDE SEQUENCE [LARGE SCALE GENOMIC DNA]</scope>
    <source>
        <strain evidence="3">KCTC 52490</strain>
    </source>
</reference>
<dbReference type="Proteomes" id="UP001597512">
    <property type="component" value="Unassembled WGS sequence"/>
</dbReference>
<dbReference type="SUPFAM" id="SSF53187">
    <property type="entry name" value="Zn-dependent exopeptidases"/>
    <property type="match status" value="1"/>
</dbReference>
<evidence type="ECO:0000259" key="1">
    <source>
        <dbReference type="Pfam" id="PF04389"/>
    </source>
</evidence>